<dbReference type="NCBIfam" id="TIGR01453">
    <property type="entry name" value="grpIintron_endo"/>
    <property type="match status" value="1"/>
</dbReference>
<dbReference type="InterPro" id="IPR006350">
    <property type="entry name" value="Intron_endoG1"/>
</dbReference>
<evidence type="ECO:0000256" key="1">
    <source>
        <dbReference type="ARBA" id="ARBA00001946"/>
    </source>
</evidence>
<evidence type="ECO:0000313" key="5">
    <source>
        <dbReference type="Proteomes" id="UP000593741"/>
    </source>
</evidence>
<dbReference type="Pfam" id="PF01541">
    <property type="entry name" value="GIY-YIG"/>
    <property type="match status" value="1"/>
</dbReference>
<evidence type="ECO:0000259" key="3">
    <source>
        <dbReference type="PROSITE" id="PS50164"/>
    </source>
</evidence>
<proteinExistence type="predicted"/>
<feature type="domain" description="GIY-YIG" evidence="3">
    <location>
        <begin position="9"/>
        <end position="107"/>
    </location>
</feature>
<dbReference type="GO" id="GO:0004519">
    <property type="term" value="F:endonuclease activity"/>
    <property type="evidence" value="ECO:0007669"/>
    <property type="project" value="InterPro"/>
</dbReference>
<comment type="cofactor">
    <cofactor evidence="1">
        <name>Mg(2+)</name>
        <dbReference type="ChEBI" id="CHEBI:18420"/>
    </cofactor>
</comment>
<protein>
    <recommendedName>
        <fullName evidence="3">GIY-YIG domain-containing protein</fullName>
    </recommendedName>
</protein>
<keyword evidence="5" id="KW-1185">Reference proteome</keyword>
<dbReference type="Proteomes" id="UP000593741">
    <property type="component" value="Genome"/>
</dbReference>
<dbReference type="SMART" id="SM00465">
    <property type="entry name" value="GIYc"/>
    <property type="match status" value="1"/>
</dbReference>
<reference evidence="4 5" key="1">
    <citation type="submission" date="2020-07" db="EMBL/GenBank/DDBJ databases">
        <title>Taxonomic proposal: Crassvirales, a new order of highly abundant and diverse bacterial viruses.</title>
        <authorList>
            <person name="Shkoporov A.N."/>
            <person name="Stockdale S.R."/>
            <person name="Guerin E."/>
            <person name="Ross R.P."/>
            <person name="Hill C."/>
        </authorList>
    </citation>
    <scope>NUCLEOTIDE SEQUENCE [LARGE SCALE GENOMIC DNA]</scope>
</reference>
<evidence type="ECO:0000256" key="2">
    <source>
        <dbReference type="ARBA" id="ARBA00022842"/>
    </source>
</evidence>
<dbReference type="PROSITE" id="PS50164">
    <property type="entry name" value="GIY_YIG"/>
    <property type="match status" value="1"/>
</dbReference>
<dbReference type="Gene3D" id="3.40.1440.10">
    <property type="entry name" value="GIY-YIG endonuclease"/>
    <property type="match status" value="1"/>
</dbReference>
<dbReference type="EMBL" id="MT774397">
    <property type="protein sequence ID" value="QOR56883.1"/>
    <property type="molecule type" value="Genomic_DNA"/>
</dbReference>
<dbReference type="KEGG" id="vg:65130802"/>
<dbReference type="RefSeq" id="YP_010112335.1">
    <property type="nucleotide sequence ID" value="NC_055890.1"/>
</dbReference>
<dbReference type="InterPro" id="IPR035901">
    <property type="entry name" value="GIY-YIG_endonuc_sf"/>
</dbReference>
<keyword evidence="2" id="KW-0460">Magnesium</keyword>
<dbReference type="CDD" id="cd10443">
    <property type="entry name" value="GIY-YIG_HE_Tlr8p_PBC-V_like"/>
    <property type="match status" value="1"/>
</dbReference>
<evidence type="ECO:0000313" key="4">
    <source>
        <dbReference type="EMBL" id="QOR56883.1"/>
    </source>
</evidence>
<accession>A0A7M1RR95</accession>
<dbReference type="InterPro" id="IPR000305">
    <property type="entry name" value="GIY-YIG_endonuc"/>
</dbReference>
<name>A0A7M1RR95_9CAUD</name>
<dbReference type="SUPFAM" id="SSF82771">
    <property type="entry name" value="GIY-YIG endonuclease"/>
    <property type="match status" value="1"/>
</dbReference>
<organism evidence="4 5">
    <name type="scientific">uncultured phage cr56_1</name>
    <dbReference type="NCBI Taxonomy" id="2772081"/>
    <lineage>
        <taxon>Viruses</taxon>
        <taxon>Duplodnaviria</taxon>
        <taxon>Heunggongvirae</taxon>
        <taxon>Uroviricota</taxon>
        <taxon>Caudoviricetes</taxon>
        <taxon>Crassvirales</taxon>
        <taxon>Suoliviridae</taxon>
        <taxon>Loutivirinae</taxon>
        <taxon>Buchavirus</taxon>
        <taxon>Buchavirus faecalis</taxon>
    </lineage>
</organism>
<dbReference type="GeneID" id="65130802"/>
<sequence length="266" mass="30893">MSYRDIDPKLAGIYIFRNNINNKCYIGQGVSLRKRIKHHFSNIKTKRYDLPLYRAIEKHGIHNFTIDIIESFIPDVNMTTDELINRLNDLEIKYIELYKAYTEGYNCTKGGDFGVLGLKMTDEQKKKISKISKRNADKYYKPMYLYNTIDKSTIFAISITAASSITKIDRSNLIRTARGMYKQTHGYLVAFSLDDLEKFKLEYHTDSSIYKGRYCPRYRVRINMNNTTVTAESVKEAAKLLNCSTSLIYAVLSNNRDIKGARLEKY</sequence>